<keyword evidence="2" id="KW-0560">Oxidoreductase</keyword>
<reference evidence="3 4" key="1">
    <citation type="submission" date="2020-10" db="EMBL/GenBank/DDBJ databases">
        <title>The Coptis chinensis genome and diversification of protoberbering-type alkaloids.</title>
        <authorList>
            <person name="Wang B."/>
            <person name="Shu S."/>
            <person name="Song C."/>
            <person name="Liu Y."/>
        </authorList>
    </citation>
    <scope>NUCLEOTIDE SEQUENCE [LARGE SCALE GENOMIC DNA]</scope>
    <source>
        <strain evidence="3">HL-2020</strain>
        <tissue evidence="3">Leaf</tissue>
    </source>
</reference>
<protein>
    <submittedName>
        <fullName evidence="3">Uncharacterized protein</fullName>
    </submittedName>
</protein>
<dbReference type="Gene3D" id="3.40.50.720">
    <property type="entry name" value="NAD(P)-binding Rossmann-like Domain"/>
    <property type="match status" value="1"/>
</dbReference>
<name>A0A835IIR8_9MAGN</name>
<sequence>MEWVMSDMRSGGKITMPLAKLRSGHTNGAALTPIHLLKLGMLMFGMREAGHTVLIHQRIWRSRGSLACLKTSGYMVSFRQASGLIDPVMLSALAAKSLFLIKPSLFHYIEARDELLKAAGELFTNVASGVLGVRVNHTYPLSQAAQSSCRS</sequence>
<dbReference type="PANTHER" id="PTHR48106:SF13">
    <property type="entry name" value="QUINONE OXIDOREDUCTASE-RELATED"/>
    <property type="match status" value="1"/>
</dbReference>
<dbReference type="PANTHER" id="PTHR48106">
    <property type="entry name" value="QUINONE OXIDOREDUCTASE PIG3-RELATED"/>
    <property type="match status" value="1"/>
</dbReference>
<evidence type="ECO:0000256" key="1">
    <source>
        <dbReference type="ARBA" id="ARBA00022857"/>
    </source>
</evidence>
<dbReference type="Gene3D" id="3.90.180.10">
    <property type="entry name" value="Medium-chain alcohol dehydrogenases, catalytic domain"/>
    <property type="match status" value="1"/>
</dbReference>
<evidence type="ECO:0000313" key="3">
    <source>
        <dbReference type="EMBL" id="KAF9618531.1"/>
    </source>
</evidence>
<dbReference type="OrthoDB" id="1733814at2759"/>
<dbReference type="GO" id="GO:0070402">
    <property type="term" value="F:NADPH binding"/>
    <property type="evidence" value="ECO:0007669"/>
    <property type="project" value="TreeGrafter"/>
</dbReference>
<dbReference type="GO" id="GO:0003960">
    <property type="term" value="F:quinone reductase (NADPH) activity"/>
    <property type="evidence" value="ECO:0007669"/>
    <property type="project" value="TreeGrafter"/>
</dbReference>
<dbReference type="EMBL" id="JADFTS010000002">
    <property type="protein sequence ID" value="KAF9618531.1"/>
    <property type="molecule type" value="Genomic_DNA"/>
</dbReference>
<evidence type="ECO:0000313" key="4">
    <source>
        <dbReference type="Proteomes" id="UP000631114"/>
    </source>
</evidence>
<gene>
    <name evidence="3" type="ORF">IFM89_002226</name>
</gene>
<keyword evidence="4" id="KW-1185">Reference proteome</keyword>
<dbReference type="AlphaFoldDB" id="A0A835IIR8"/>
<evidence type="ECO:0000256" key="2">
    <source>
        <dbReference type="ARBA" id="ARBA00023002"/>
    </source>
</evidence>
<comment type="caution">
    <text evidence="3">The sequence shown here is derived from an EMBL/GenBank/DDBJ whole genome shotgun (WGS) entry which is preliminary data.</text>
</comment>
<dbReference type="GO" id="GO:0005829">
    <property type="term" value="C:cytosol"/>
    <property type="evidence" value="ECO:0007669"/>
    <property type="project" value="TreeGrafter"/>
</dbReference>
<proteinExistence type="predicted"/>
<organism evidence="3 4">
    <name type="scientific">Coptis chinensis</name>
    <dbReference type="NCBI Taxonomy" id="261450"/>
    <lineage>
        <taxon>Eukaryota</taxon>
        <taxon>Viridiplantae</taxon>
        <taxon>Streptophyta</taxon>
        <taxon>Embryophyta</taxon>
        <taxon>Tracheophyta</taxon>
        <taxon>Spermatophyta</taxon>
        <taxon>Magnoliopsida</taxon>
        <taxon>Ranunculales</taxon>
        <taxon>Ranunculaceae</taxon>
        <taxon>Coptidoideae</taxon>
        <taxon>Coptis</taxon>
    </lineage>
</organism>
<keyword evidence="1" id="KW-0521">NADP</keyword>
<accession>A0A835IIR8</accession>
<dbReference type="GO" id="GO:0035925">
    <property type="term" value="F:mRNA 3'-UTR AU-rich region binding"/>
    <property type="evidence" value="ECO:0007669"/>
    <property type="project" value="TreeGrafter"/>
</dbReference>
<dbReference type="Proteomes" id="UP000631114">
    <property type="component" value="Unassembled WGS sequence"/>
</dbReference>